<keyword evidence="3" id="KW-0597">Phosphoprotein</keyword>
<dbReference type="GO" id="GO:0031956">
    <property type="term" value="F:medium-chain fatty acid-CoA ligase activity"/>
    <property type="evidence" value="ECO:0007669"/>
    <property type="project" value="TreeGrafter"/>
</dbReference>
<name>A0A6A6AZ53_9PEZI</name>
<dbReference type="Pfam" id="PF23562">
    <property type="entry name" value="AMP-binding_C_3"/>
    <property type="match status" value="1"/>
</dbReference>
<dbReference type="Proteomes" id="UP000799438">
    <property type="component" value="Unassembled WGS sequence"/>
</dbReference>
<accession>A0A6A6AZ53</accession>
<evidence type="ECO:0000256" key="3">
    <source>
        <dbReference type="ARBA" id="ARBA00022553"/>
    </source>
</evidence>
<dbReference type="InterPro" id="IPR036736">
    <property type="entry name" value="ACP-like_sf"/>
</dbReference>
<reference evidence="5" key="1">
    <citation type="journal article" date="2020" name="Stud. Mycol.">
        <title>101 Dothideomycetes genomes: a test case for predicting lifestyles and emergence of pathogens.</title>
        <authorList>
            <person name="Haridas S."/>
            <person name="Albert R."/>
            <person name="Binder M."/>
            <person name="Bloem J."/>
            <person name="Labutti K."/>
            <person name="Salamov A."/>
            <person name="Andreopoulos B."/>
            <person name="Baker S."/>
            <person name="Barry K."/>
            <person name="Bills G."/>
            <person name="Bluhm B."/>
            <person name="Cannon C."/>
            <person name="Castanera R."/>
            <person name="Culley D."/>
            <person name="Daum C."/>
            <person name="Ezra D."/>
            <person name="Gonzalez J."/>
            <person name="Henrissat B."/>
            <person name="Kuo A."/>
            <person name="Liang C."/>
            <person name="Lipzen A."/>
            <person name="Lutzoni F."/>
            <person name="Magnuson J."/>
            <person name="Mondo S."/>
            <person name="Nolan M."/>
            <person name="Ohm R."/>
            <person name="Pangilinan J."/>
            <person name="Park H.-J."/>
            <person name="Ramirez L."/>
            <person name="Alfaro M."/>
            <person name="Sun H."/>
            <person name="Tritt A."/>
            <person name="Yoshinaga Y."/>
            <person name="Zwiers L.-H."/>
            <person name="Turgeon B."/>
            <person name="Goodwin S."/>
            <person name="Spatafora J."/>
            <person name="Crous P."/>
            <person name="Grigoriev I."/>
        </authorList>
    </citation>
    <scope>NUCLEOTIDE SEQUENCE</scope>
    <source>
        <strain evidence="5">CBS 121167</strain>
    </source>
</reference>
<dbReference type="GO" id="GO:0006631">
    <property type="term" value="P:fatty acid metabolic process"/>
    <property type="evidence" value="ECO:0007669"/>
    <property type="project" value="TreeGrafter"/>
</dbReference>
<dbReference type="Pfam" id="PF00501">
    <property type="entry name" value="AMP-binding"/>
    <property type="match status" value="1"/>
</dbReference>
<dbReference type="PANTHER" id="PTHR43201">
    <property type="entry name" value="ACYL-COA SYNTHETASE"/>
    <property type="match status" value="1"/>
</dbReference>
<keyword evidence="6" id="KW-1185">Reference proteome</keyword>
<dbReference type="SUPFAM" id="SSF47336">
    <property type="entry name" value="ACP-like"/>
    <property type="match status" value="1"/>
</dbReference>
<dbReference type="InterPro" id="IPR042099">
    <property type="entry name" value="ANL_N_sf"/>
</dbReference>
<organism evidence="5 6">
    <name type="scientific">Aplosporella prunicola CBS 121167</name>
    <dbReference type="NCBI Taxonomy" id="1176127"/>
    <lineage>
        <taxon>Eukaryota</taxon>
        <taxon>Fungi</taxon>
        <taxon>Dikarya</taxon>
        <taxon>Ascomycota</taxon>
        <taxon>Pezizomycotina</taxon>
        <taxon>Dothideomycetes</taxon>
        <taxon>Dothideomycetes incertae sedis</taxon>
        <taxon>Botryosphaeriales</taxon>
        <taxon>Aplosporellaceae</taxon>
        <taxon>Aplosporella</taxon>
    </lineage>
</organism>
<evidence type="ECO:0000313" key="6">
    <source>
        <dbReference type="Proteomes" id="UP000799438"/>
    </source>
</evidence>
<dbReference type="InterPro" id="IPR020806">
    <property type="entry name" value="PKS_PP-bd"/>
</dbReference>
<dbReference type="InterPro" id="IPR009081">
    <property type="entry name" value="PP-bd_ACP"/>
</dbReference>
<evidence type="ECO:0000313" key="5">
    <source>
        <dbReference type="EMBL" id="KAF2135751.1"/>
    </source>
</evidence>
<dbReference type="PANTHER" id="PTHR43201:SF8">
    <property type="entry name" value="ACYL-COA SYNTHETASE FAMILY MEMBER 3"/>
    <property type="match status" value="1"/>
</dbReference>
<protein>
    <recommendedName>
        <fullName evidence="4">Carrier domain-containing protein</fullName>
    </recommendedName>
</protein>
<dbReference type="AlphaFoldDB" id="A0A6A6AZ53"/>
<dbReference type="InterPro" id="IPR001031">
    <property type="entry name" value="Thioesterase"/>
</dbReference>
<dbReference type="Gene3D" id="3.40.50.12780">
    <property type="entry name" value="N-terminal domain of ligase-like"/>
    <property type="match status" value="1"/>
</dbReference>
<dbReference type="PROSITE" id="PS50075">
    <property type="entry name" value="CARRIER"/>
    <property type="match status" value="1"/>
</dbReference>
<keyword evidence="2" id="KW-0596">Phosphopantetheine</keyword>
<evidence type="ECO:0000256" key="2">
    <source>
        <dbReference type="ARBA" id="ARBA00022450"/>
    </source>
</evidence>
<dbReference type="RefSeq" id="XP_033391469.1">
    <property type="nucleotide sequence ID" value="XM_033535708.1"/>
</dbReference>
<dbReference type="SMART" id="SM00823">
    <property type="entry name" value="PKS_PP"/>
    <property type="match status" value="1"/>
</dbReference>
<dbReference type="GeneID" id="54293204"/>
<dbReference type="OrthoDB" id="10253869at2759"/>
<dbReference type="InterPro" id="IPR000873">
    <property type="entry name" value="AMP-dep_synth/lig_dom"/>
</dbReference>
<gene>
    <name evidence="5" type="ORF">K452DRAFT_164934</name>
</gene>
<dbReference type="GO" id="GO:0031177">
    <property type="term" value="F:phosphopantetheine binding"/>
    <property type="evidence" value="ECO:0007669"/>
    <property type="project" value="InterPro"/>
</dbReference>
<dbReference type="SUPFAM" id="SSF53474">
    <property type="entry name" value="alpha/beta-Hydrolases"/>
    <property type="match status" value="1"/>
</dbReference>
<sequence>MLGFFRAGVKAFFISPRNSAGATSHLLQKTGSQCLLVSSDEGMQQLAEAAIEQDKLSVLVKPMPTYEQLFKDTREASVPLLGSYDVDAVALILHSSGSTNFPKPIPLTHRNLIEWGRGAHGERNFEGEVLGGHSLAFFHAMGVIAPLWCASTGMQLAVFAPRSPPTRPTPESVYTATVATQCTYVFCVPSHIERWASMPETHAYLAQQLKALAYCGAPLGADAGSLLSAKGVNLQPYFAATETGGMSLFLPGERSRAQNGGWTRFRVAPHCRVRVVPRRGEGSEEEGDGLAELVFLRGPRHTPSVFNTEFAGEPAYTTGDLVVPETEDGVPYFRFYGREDDQLLLSTGEKTNPAPIEAALLQDANVGGVVLFGDGKQQNGALVQASAAYLSREEKEEEDGTLTRDEKLARFRTAIAPALANANALAPSHSFIFPELVLRADHGPFELTAKGTVRRRHTLHAFARDIEQAYAEVERSTLPALRGPLPGAWSLNNTADFVAAVVREVVGEGVPPDADIFAYGADSLQATWVRNALLRALREAGFRTREIPAEFVFHFPSIQQLSAFLFGYSFSHNAAEAAATEEDAQAVVWPELGRPGETIVKLREGENPLIVIHGAGGTIHAFPPLQEKFRSGLWAIQVTPDTPLTSLEALVAFYHAAIKRAQPRGPYRLSAFSATSIVALALAKRLEADGDAVAQLALLDHVPGFYACPFYGIDAGMLQDEARLRAFYGMCCEGICDLLRRDGGGRVPRRHQLARELVSCCLLVAV</sequence>
<proteinExistence type="inferred from homology"/>
<dbReference type="Pfam" id="PF00550">
    <property type="entry name" value="PP-binding"/>
    <property type="match status" value="1"/>
</dbReference>
<dbReference type="SUPFAM" id="SSF56801">
    <property type="entry name" value="Acetyl-CoA synthetase-like"/>
    <property type="match status" value="1"/>
</dbReference>
<evidence type="ECO:0000256" key="1">
    <source>
        <dbReference type="ARBA" id="ARBA00006432"/>
    </source>
</evidence>
<dbReference type="Pfam" id="PF00975">
    <property type="entry name" value="Thioesterase"/>
    <property type="match status" value="1"/>
</dbReference>
<comment type="similarity">
    <text evidence="1">Belongs to the ATP-dependent AMP-binding enzyme family.</text>
</comment>
<dbReference type="EMBL" id="ML995554">
    <property type="protein sequence ID" value="KAF2135751.1"/>
    <property type="molecule type" value="Genomic_DNA"/>
</dbReference>
<dbReference type="Gene3D" id="1.10.1200.10">
    <property type="entry name" value="ACP-like"/>
    <property type="match status" value="1"/>
</dbReference>
<dbReference type="Gene3D" id="3.40.50.1820">
    <property type="entry name" value="alpha/beta hydrolase"/>
    <property type="match status" value="1"/>
</dbReference>
<feature type="domain" description="Carrier" evidence="4">
    <location>
        <begin position="488"/>
        <end position="569"/>
    </location>
</feature>
<dbReference type="InterPro" id="IPR029058">
    <property type="entry name" value="AB_hydrolase_fold"/>
</dbReference>
<evidence type="ECO:0000259" key="4">
    <source>
        <dbReference type="PROSITE" id="PS50075"/>
    </source>
</evidence>